<keyword evidence="3" id="KW-1185">Reference proteome</keyword>
<dbReference type="RefSeq" id="WP_150698163.1">
    <property type="nucleotide sequence ID" value="NZ_CABPRZ010000014.1"/>
</dbReference>
<evidence type="ECO:0000256" key="1">
    <source>
        <dbReference type="SAM" id="Phobius"/>
    </source>
</evidence>
<dbReference type="EMBL" id="CABPRZ010000014">
    <property type="protein sequence ID" value="VVE26263.1"/>
    <property type="molecule type" value="Genomic_DNA"/>
</dbReference>
<dbReference type="OrthoDB" id="5654021at2"/>
<protein>
    <submittedName>
        <fullName evidence="2">NfeD-like family protein 1</fullName>
    </submittedName>
</protein>
<organism evidence="2 3">
    <name type="scientific">Pandoraea terrae</name>
    <dbReference type="NCBI Taxonomy" id="1537710"/>
    <lineage>
        <taxon>Bacteria</taxon>
        <taxon>Pseudomonadati</taxon>
        <taxon>Pseudomonadota</taxon>
        <taxon>Betaproteobacteria</taxon>
        <taxon>Burkholderiales</taxon>
        <taxon>Burkholderiaceae</taxon>
        <taxon>Pandoraea</taxon>
    </lineage>
</organism>
<keyword evidence="1" id="KW-0472">Membrane</keyword>
<reference evidence="2 3" key="1">
    <citation type="submission" date="2019-08" db="EMBL/GenBank/DDBJ databases">
        <authorList>
            <person name="Peeters C."/>
        </authorList>
    </citation>
    <scope>NUCLEOTIDE SEQUENCE [LARGE SCALE GENOMIC DNA]</scope>
    <source>
        <strain evidence="2 3">LMG 30175</strain>
    </source>
</reference>
<keyword evidence="1" id="KW-1133">Transmembrane helix</keyword>
<gene>
    <name evidence="2" type="ORF">PTE30175_03321</name>
</gene>
<keyword evidence="1" id="KW-0812">Transmembrane</keyword>
<evidence type="ECO:0000313" key="2">
    <source>
        <dbReference type="EMBL" id="VVE26263.1"/>
    </source>
</evidence>
<feature type="transmembrane region" description="Helical" evidence="1">
    <location>
        <begin position="7"/>
        <end position="40"/>
    </location>
</feature>
<feature type="transmembrane region" description="Helical" evidence="1">
    <location>
        <begin position="46"/>
        <end position="64"/>
    </location>
</feature>
<dbReference type="AlphaFoldDB" id="A0A5E4WPX1"/>
<sequence length="144" mass="15652">MEHALLWFGMAGLTVVLELATGTFYLLMVALGMLAGGLVALAGWDWPWQLVAAAVVAAVAVGALRRSRFGRRVKADVTRDPDANLDIGQRLHVDAWKDGGLARVMYRGAEWDIELLPGQTPHAGWFEIREVRGNRLFVAEAAGA</sequence>
<accession>A0A5E4WPX1</accession>
<evidence type="ECO:0000313" key="3">
    <source>
        <dbReference type="Proteomes" id="UP000414233"/>
    </source>
</evidence>
<name>A0A5E4WPX1_9BURK</name>
<proteinExistence type="predicted"/>
<dbReference type="Proteomes" id="UP000414233">
    <property type="component" value="Unassembled WGS sequence"/>
</dbReference>